<reference evidence="1" key="1">
    <citation type="submission" date="2023-03" db="EMBL/GenBank/DDBJ databases">
        <authorList>
            <person name="Steffen K."/>
            <person name="Cardenas P."/>
        </authorList>
    </citation>
    <scope>NUCLEOTIDE SEQUENCE</scope>
</reference>
<dbReference type="AlphaFoldDB" id="A0AA35TAI9"/>
<evidence type="ECO:0000313" key="1">
    <source>
        <dbReference type="EMBL" id="CAI8044239.1"/>
    </source>
</evidence>
<keyword evidence="2" id="KW-1185">Reference proteome</keyword>
<accession>A0AA35TAI9</accession>
<gene>
    <name evidence="1" type="ORF">GBAR_LOCUS24555</name>
</gene>
<feature type="non-terminal residue" evidence="1">
    <location>
        <position position="75"/>
    </location>
</feature>
<proteinExistence type="predicted"/>
<dbReference type="EMBL" id="CASHTH010003384">
    <property type="protein sequence ID" value="CAI8044239.1"/>
    <property type="molecule type" value="Genomic_DNA"/>
</dbReference>
<organism evidence="1 2">
    <name type="scientific">Geodia barretti</name>
    <name type="common">Barrett's horny sponge</name>
    <dbReference type="NCBI Taxonomy" id="519541"/>
    <lineage>
        <taxon>Eukaryota</taxon>
        <taxon>Metazoa</taxon>
        <taxon>Porifera</taxon>
        <taxon>Demospongiae</taxon>
        <taxon>Heteroscleromorpha</taxon>
        <taxon>Tetractinellida</taxon>
        <taxon>Astrophorina</taxon>
        <taxon>Geodiidae</taxon>
        <taxon>Geodia</taxon>
    </lineage>
</organism>
<comment type="caution">
    <text evidence="1">The sequence shown here is derived from an EMBL/GenBank/DDBJ whole genome shotgun (WGS) entry which is preliminary data.</text>
</comment>
<sequence>MNHSLTLTSAETFSLPSTVTLVSNPLHTKVQQEKLILLMPNYQVTKHFHIMIFESEHFPTNSRKQLIVLYLSHPL</sequence>
<dbReference type="Proteomes" id="UP001174909">
    <property type="component" value="Unassembled WGS sequence"/>
</dbReference>
<evidence type="ECO:0000313" key="2">
    <source>
        <dbReference type="Proteomes" id="UP001174909"/>
    </source>
</evidence>
<name>A0AA35TAI9_GEOBA</name>
<protein>
    <submittedName>
        <fullName evidence="1">Uncharacterized protein</fullName>
    </submittedName>
</protein>